<dbReference type="GO" id="GO:0009249">
    <property type="term" value="P:protein lipoylation"/>
    <property type="evidence" value="ECO:0007669"/>
    <property type="project" value="InterPro"/>
</dbReference>
<dbReference type="InterPro" id="IPR000544">
    <property type="entry name" value="Octanoyltransferase"/>
</dbReference>
<keyword evidence="5" id="KW-0012">Acyltransferase</keyword>
<evidence type="ECO:0000313" key="7">
    <source>
        <dbReference type="EMBL" id="KAK4227501.1"/>
    </source>
</evidence>
<dbReference type="SUPFAM" id="SSF55681">
    <property type="entry name" value="Class II aaRS and biotin synthetases"/>
    <property type="match status" value="1"/>
</dbReference>
<evidence type="ECO:0000256" key="1">
    <source>
        <dbReference type="ARBA" id="ARBA00004821"/>
    </source>
</evidence>
<dbReference type="Pfam" id="PF21948">
    <property type="entry name" value="LplA-B_cat"/>
    <property type="match status" value="1"/>
</dbReference>
<name>A0AAN7BQB0_9PEZI</name>
<organism evidence="7 8">
    <name type="scientific">Podospora fimiseda</name>
    <dbReference type="NCBI Taxonomy" id="252190"/>
    <lineage>
        <taxon>Eukaryota</taxon>
        <taxon>Fungi</taxon>
        <taxon>Dikarya</taxon>
        <taxon>Ascomycota</taxon>
        <taxon>Pezizomycotina</taxon>
        <taxon>Sordariomycetes</taxon>
        <taxon>Sordariomycetidae</taxon>
        <taxon>Sordariales</taxon>
        <taxon>Podosporaceae</taxon>
        <taxon>Podospora</taxon>
    </lineage>
</organism>
<dbReference type="InterPro" id="IPR045864">
    <property type="entry name" value="aa-tRNA-synth_II/BPL/LPL"/>
</dbReference>
<evidence type="ECO:0000256" key="2">
    <source>
        <dbReference type="ARBA" id="ARBA00007907"/>
    </source>
</evidence>
<dbReference type="GO" id="GO:0016874">
    <property type="term" value="F:ligase activity"/>
    <property type="evidence" value="ECO:0007669"/>
    <property type="project" value="UniProtKB-KW"/>
</dbReference>
<evidence type="ECO:0000259" key="6">
    <source>
        <dbReference type="PROSITE" id="PS51733"/>
    </source>
</evidence>
<feature type="domain" description="BPL/LPL catalytic" evidence="6">
    <location>
        <begin position="49"/>
        <end position="246"/>
    </location>
</feature>
<dbReference type="PANTHER" id="PTHR10993">
    <property type="entry name" value="OCTANOYLTRANSFERASE"/>
    <property type="match status" value="1"/>
</dbReference>
<dbReference type="InterPro" id="IPR004143">
    <property type="entry name" value="BPL_LPL_catalytic"/>
</dbReference>
<comment type="caution">
    <text evidence="7">The sequence shown here is derived from an EMBL/GenBank/DDBJ whole genome shotgun (WGS) entry which is preliminary data.</text>
</comment>
<dbReference type="EC" id="2.3.1.181" evidence="3"/>
<dbReference type="Gene3D" id="3.30.930.10">
    <property type="entry name" value="Bira Bifunctional Protein, Domain 2"/>
    <property type="match status" value="1"/>
</dbReference>
<proteinExistence type="inferred from homology"/>
<comment type="similarity">
    <text evidence="2">Belongs to the LipB family.</text>
</comment>
<sequence>MAPLRLKHIHLSTPNSLLSSYIPYSLASRLQDQLRRELLDFKDSSSDDRPPPPTLISFSPKPIYTLGRRQTTPLTEEESQRLQAPLLFKDPRTGVVNLPVSTEYSLRGGLVTYHGPGQVVLWPVIDLSSKGLYKQFTVRCYSRLLEDTTISTLDKLFGIKAEVTDDPGVWVENAKIAALGVHLRRHVSGLGTAINVDMDGSDKGDEGTNPWKRVVACGLEGKKVTSVREVLGGDVKQLDKMLGLKRMQASRSAREEKVADAWAKEFAERIGVEGVEKLGPIEVAKEVGFTEGSS</sequence>
<dbReference type="GO" id="GO:0033819">
    <property type="term" value="F:lipoyl(octanoyl) transferase activity"/>
    <property type="evidence" value="ECO:0007669"/>
    <property type="project" value="UniProtKB-EC"/>
</dbReference>
<reference evidence="7" key="2">
    <citation type="submission" date="2023-05" db="EMBL/GenBank/DDBJ databases">
        <authorList>
            <consortium name="Lawrence Berkeley National Laboratory"/>
            <person name="Steindorff A."/>
            <person name="Hensen N."/>
            <person name="Bonometti L."/>
            <person name="Westerberg I."/>
            <person name="Brannstrom I.O."/>
            <person name="Guillou S."/>
            <person name="Cros-Aarteil S."/>
            <person name="Calhoun S."/>
            <person name="Haridas S."/>
            <person name="Kuo A."/>
            <person name="Mondo S."/>
            <person name="Pangilinan J."/>
            <person name="Riley R."/>
            <person name="Labutti K."/>
            <person name="Andreopoulos B."/>
            <person name="Lipzen A."/>
            <person name="Chen C."/>
            <person name="Yanf M."/>
            <person name="Daum C."/>
            <person name="Ng V."/>
            <person name="Clum A."/>
            <person name="Ohm R."/>
            <person name="Martin F."/>
            <person name="Silar P."/>
            <person name="Natvig D."/>
            <person name="Lalanne C."/>
            <person name="Gautier V."/>
            <person name="Ament-Velasquez S.L."/>
            <person name="Kruys A."/>
            <person name="Hutchinson M.I."/>
            <person name="Powell A.J."/>
            <person name="Barry K."/>
            <person name="Miller A.N."/>
            <person name="Grigoriev I.V."/>
            <person name="Debuchy R."/>
            <person name="Gladieux P."/>
            <person name="Thoren M.H."/>
            <person name="Johannesson H."/>
        </authorList>
    </citation>
    <scope>NUCLEOTIDE SEQUENCE</scope>
    <source>
        <strain evidence="7">CBS 990.96</strain>
    </source>
</reference>
<reference evidence="7" key="1">
    <citation type="journal article" date="2023" name="Mol. Phylogenet. Evol.">
        <title>Genome-scale phylogeny and comparative genomics of the fungal order Sordariales.</title>
        <authorList>
            <person name="Hensen N."/>
            <person name="Bonometti L."/>
            <person name="Westerberg I."/>
            <person name="Brannstrom I.O."/>
            <person name="Guillou S."/>
            <person name="Cros-Aarteil S."/>
            <person name="Calhoun S."/>
            <person name="Haridas S."/>
            <person name="Kuo A."/>
            <person name="Mondo S."/>
            <person name="Pangilinan J."/>
            <person name="Riley R."/>
            <person name="LaButti K."/>
            <person name="Andreopoulos B."/>
            <person name="Lipzen A."/>
            <person name="Chen C."/>
            <person name="Yan M."/>
            <person name="Daum C."/>
            <person name="Ng V."/>
            <person name="Clum A."/>
            <person name="Steindorff A."/>
            <person name="Ohm R.A."/>
            <person name="Martin F."/>
            <person name="Silar P."/>
            <person name="Natvig D.O."/>
            <person name="Lalanne C."/>
            <person name="Gautier V."/>
            <person name="Ament-Velasquez S.L."/>
            <person name="Kruys A."/>
            <person name="Hutchinson M.I."/>
            <person name="Powell A.J."/>
            <person name="Barry K."/>
            <person name="Miller A.N."/>
            <person name="Grigoriev I.V."/>
            <person name="Debuchy R."/>
            <person name="Gladieux P."/>
            <person name="Hiltunen Thoren M."/>
            <person name="Johannesson H."/>
        </authorList>
    </citation>
    <scope>NUCLEOTIDE SEQUENCE</scope>
    <source>
        <strain evidence="7">CBS 990.96</strain>
    </source>
</reference>
<keyword evidence="4" id="KW-0808">Transferase</keyword>
<dbReference type="AlphaFoldDB" id="A0AAN7BQB0"/>
<dbReference type="PANTHER" id="PTHR10993:SF7">
    <property type="entry name" value="LIPOYLTRANSFERASE 2, MITOCHONDRIAL-RELATED"/>
    <property type="match status" value="1"/>
</dbReference>
<gene>
    <name evidence="7" type="ORF">QBC38DRAFT_443645</name>
</gene>
<dbReference type="Proteomes" id="UP001301958">
    <property type="component" value="Unassembled WGS sequence"/>
</dbReference>
<protein>
    <recommendedName>
        <fullName evidence="3">lipoyl(octanoyl) transferase</fullName>
        <ecNumber evidence="3">2.3.1.181</ecNumber>
    </recommendedName>
</protein>
<evidence type="ECO:0000256" key="5">
    <source>
        <dbReference type="ARBA" id="ARBA00023315"/>
    </source>
</evidence>
<evidence type="ECO:0000313" key="8">
    <source>
        <dbReference type="Proteomes" id="UP001301958"/>
    </source>
</evidence>
<evidence type="ECO:0000256" key="4">
    <source>
        <dbReference type="ARBA" id="ARBA00022679"/>
    </source>
</evidence>
<evidence type="ECO:0000256" key="3">
    <source>
        <dbReference type="ARBA" id="ARBA00012334"/>
    </source>
</evidence>
<accession>A0AAN7BQB0</accession>
<keyword evidence="8" id="KW-1185">Reference proteome</keyword>
<dbReference type="EMBL" id="MU865330">
    <property type="protein sequence ID" value="KAK4227501.1"/>
    <property type="molecule type" value="Genomic_DNA"/>
</dbReference>
<dbReference type="NCBIfam" id="TIGR00214">
    <property type="entry name" value="lipB"/>
    <property type="match status" value="1"/>
</dbReference>
<dbReference type="PROSITE" id="PS51733">
    <property type="entry name" value="BPL_LPL_CATALYTIC"/>
    <property type="match status" value="1"/>
</dbReference>
<comment type="pathway">
    <text evidence="1">Protein modification; protein lipoylation via endogenous pathway; protein N(6)-(lipoyl)lysine from octanoyl-[acyl-carrier-protein]: step 1/2.</text>
</comment>
<keyword evidence="7" id="KW-0436">Ligase</keyword>